<dbReference type="AlphaFoldDB" id="A0A4R0RT03"/>
<evidence type="ECO:0000313" key="2">
    <source>
        <dbReference type="EMBL" id="TCD70352.1"/>
    </source>
</evidence>
<sequence>MAHVKFSIPTADHNGELQHLLDWFTDVSATHDTTVKFLLTYVNIYRKPNSRILFPFDTPQDVFILSSKNLLFLETVKAPESSIPILLLPCADSASRRAITHIRSSFYDMRPSALQAHNLPPPVTRLVSDRELSQIKSMKSVPYLPWITRDTPPVAPQSLSTYSGSTVQDQFDSEALVSPTTCSPGDLIWIEDTVDRGEYHGVTAGPVLCDINDPGKQWLLTVGHAALPRPPQVLTADNVLNAEHTNAKSPSPSDNVSRGVFKFAENDRLCVHALCRFEINCHAEDLARSQMRSSIKKPGCEQFFATRFAEWVRLGSRIAPRAEVCRIGTCRLAENVLAVSDKPIEGQDRPENISLRTASDQKKPLSPSADPLCTIDWALVELSEDFGTPANTYLGPHIRKPEAGMPVRLAREMGTDGNPKEYAQGAISRAPAYQVDVYPGHGDEAAEVVKIVHPLTVISDDVPQETLAFVTELVWIPEADINREFAEGQHAGSAIYSLEGGDVVGYVTGGIDFDSAFSFGPITLAADMETVLRRIERFRGVPHGSMVVSDKRSL</sequence>
<evidence type="ECO:0000313" key="3">
    <source>
        <dbReference type="Proteomes" id="UP000292702"/>
    </source>
</evidence>
<gene>
    <name evidence="2" type="ORF">EIP91_003704</name>
</gene>
<evidence type="ECO:0000256" key="1">
    <source>
        <dbReference type="SAM" id="MobiDB-lite"/>
    </source>
</evidence>
<feature type="region of interest" description="Disordered" evidence="1">
    <location>
        <begin position="344"/>
        <end position="367"/>
    </location>
</feature>
<keyword evidence="3" id="KW-1185">Reference proteome</keyword>
<reference evidence="2 3" key="1">
    <citation type="submission" date="2018-11" db="EMBL/GenBank/DDBJ databases">
        <title>Genome assembly of Steccherinum ochraceum LE-BIN_3174, the white-rot fungus of the Steccherinaceae family (The Residual Polyporoid clade, Polyporales, Basidiomycota).</title>
        <authorList>
            <person name="Fedorova T.V."/>
            <person name="Glazunova O.A."/>
            <person name="Landesman E.O."/>
            <person name="Moiseenko K.V."/>
            <person name="Psurtseva N.V."/>
            <person name="Savinova O.S."/>
            <person name="Shakhova N.V."/>
            <person name="Tyazhelova T.V."/>
            <person name="Vasina D.V."/>
        </authorList>
    </citation>
    <scope>NUCLEOTIDE SEQUENCE [LARGE SCALE GENOMIC DNA]</scope>
    <source>
        <strain evidence="2 3">LE-BIN_3174</strain>
    </source>
</reference>
<accession>A0A4R0RT03</accession>
<dbReference type="EMBL" id="RWJN01000022">
    <property type="protein sequence ID" value="TCD70352.1"/>
    <property type="molecule type" value="Genomic_DNA"/>
</dbReference>
<organism evidence="2 3">
    <name type="scientific">Steccherinum ochraceum</name>
    <dbReference type="NCBI Taxonomy" id="92696"/>
    <lineage>
        <taxon>Eukaryota</taxon>
        <taxon>Fungi</taxon>
        <taxon>Dikarya</taxon>
        <taxon>Basidiomycota</taxon>
        <taxon>Agaricomycotina</taxon>
        <taxon>Agaricomycetes</taxon>
        <taxon>Polyporales</taxon>
        <taxon>Steccherinaceae</taxon>
        <taxon>Steccherinum</taxon>
    </lineage>
</organism>
<protein>
    <submittedName>
        <fullName evidence="2">Uncharacterized protein</fullName>
    </submittedName>
</protein>
<name>A0A4R0RT03_9APHY</name>
<proteinExistence type="predicted"/>
<dbReference type="Proteomes" id="UP000292702">
    <property type="component" value="Unassembled WGS sequence"/>
</dbReference>
<comment type="caution">
    <text evidence="2">The sequence shown here is derived from an EMBL/GenBank/DDBJ whole genome shotgun (WGS) entry which is preliminary data.</text>
</comment>